<keyword evidence="5" id="KW-0732">Signal</keyword>
<dbReference type="FunFam" id="2.60.40.790:FF:000036">
    <property type="entry name" value="Heat Shock Protein"/>
    <property type="match status" value="1"/>
</dbReference>
<feature type="domain" description="SHSP" evidence="6">
    <location>
        <begin position="362"/>
        <end position="457"/>
    </location>
</feature>
<dbReference type="CDD" id="cd09120">
    <property type="entry name" value="PLDc_DNaseII_1"/>
    <property type="match status" value="1"/>
</dbReference>
<dbReference type="Proteomes" id="UP001175271">
    <property type="component" value="Unassembled WGS sequence"/>
</dbReference>
<dbReference type="PROSITE" id="PS01031">
    <property type="entry name" value="SHSP"/>
    <property type="match status" value="1"/>
</dbReference>
<dbReference type="Gene3D" id="2.60.40.790">
    <property type="match status" value="1"/>
</dbReference>
<gene>
    <name evidence="7" type="ORF">QR680_012798</name>
</gene>
<organism evidence="7 8">
    <name type="scientific">Steinernema hermaphroditum</name>
    <dbReference type="NCBI Taxonomy" id="289476"/>
    <lineage>
        <taxon>Eukaryota</taxon>
        <taxon>Metazoa</taxon>
        <taxon>Ecdysozoa</taxon>
        <taxon>Nematoda</taxon>
        <taxon>Chromadorea</taxon>
        <taxon>Rhabditida</taxon>
        <taxon>Tylenchina</taxon>
        <taxon>Panagrolaimomorpha</taxon>
        <taxon>Strongyloidoidea</taxon>
        <taxon>Steinernematidae</taxon>
        <taxon>Steinernema</taxon>
    </lineage>
</organism>
<accession>A0AA39I3A6</accession>
<comment type="similarity">
    <text evidence="3 4">Belongs to the small heat shock protein (HSP20) family.</text>
</comment>
<evidence type="ECO:0000256" key="3">
    <source>
        <dbReference type="PROSITE-ProRule" id="PRU00285"/>
    </source>
</evidence>
<dbReference type="CDD" id="cd09121">
    <property type="entry name" value="PLDc_DNaseII_2"/>
    <property type="match status" value="1"/>
</dbReference>
<dbReference type="EMBL" id="JAUCMV010000002">
    <property type="protein sequence ID" value="KAK0417038.1"/>
    <property type="molecule type" value="Genomic_DNA"/>
</dbReference>
<name>A0AA39I3A6_9BILA</name>
<dbReference type="PANTHER" id="PTHR10858:SF24">
    <property type="entry name" value="CELL DEATH-RELATED NUCLEASE 6"/>
    <property type="match status" value="1"/>
</dbReference>
<feature type="signal peptide" evidence="5">
    <location>
        <begin position="1"/>
        <end position="20"/>
    </location>
</feature>
<comment type="caution">
    <text evidence="7">The sequence shown here is derived from an EMBL/GenBank/DDBJ whole genome shotgun (WGS) entry which is preliminary data.</text>
</comment>
<dbReference type="Pfam" id="PF03265">
    <property type="entry name" value="DNase_II"/>
    <property type="match status" value="1"/>
</dbReference>
<proteinExistence type="inferred from homology"/>
<protein>
    <recommendedName>
        <fullName evidence="6">SHSP domain-containing protein</fullName>
    </recommendedName>
</protein>
<evidence type="ECO:0000256" key="2">
    <source>
        <dbReference type="ARBA" id="ARBA00022801"/>
    </source>
</evidence>
<dbReference type="GO" id="GO:0004531">
    <property type="term" value="F:deoxyribonuclease II activity"/>
    <property type="evidence" value="ECO:0007669"/>
    <property type="project" value="InterPro"/>
</dbReference>
<evidence type="ECO:0000313" key="8">
    <source>
        <dbReference type="Proteomes" id="UP001175271"/>
    </source>
</evidence>
<evidence type="ECO:0000259" key="6">
    <source>
        <dbReference type="PROSITE" id="PS01031"/>
    </source>
</evidence>
<dbReference type="InterPro" id="IPR002068">
    <property type="entry name" value="A-crystallin/Hsp20_dom"/>
</dbReference>
<keyword evidence="2" id="KW-0378">Hydrolase</keyword>
<dbReference type="GO" id="GO:0006309">
    <property type="term" value="P:apoptotic DNA fragmentation"/>
    <property type="evidence" value="ECO:0007669"/>
    <property type="project" value="TreeGrafter"/>
</dbReference>
<evidence type="ECO:0000256" key="5">
    <source>
        <dbReference type="SAM" id="SignalP"/>
    </source>
</evidence>
<dbReference type="Pfam" id="PF00011">
    <property type="entry name" value="HSP20"/>
    <property type="match status" value="1"/>
</dbReference>
<dbReference type="InterPro" id="IPR004947">
    <property type="entry name" value="DNase_II"/>
</dbReference>
<keyword evidence="8" id="KW-1185">Reference proteome</keyword>
<evidence type="ECO:0000256" key="4">
    <source>
        <dbReference type="RuleBase" id="RU003616"/>
    </source>
</evidence>
<dbReference type="InterPro" id="IPR001436">
    <property type="entry name" value="Alpha-crystallin/sHSP_animal"/>
</dbReference>
<sequence length="457" mass="51926">MRSLFVSLLLVAFGLWTSEGRTVCKDMNDQEVDWFVFYKMPRQKWSDDAHLADGTGFLYLDANNKKWQQQTVGLDSPQQAVAYTMQAYYKDVSASNLFHVLYNDELPDSTVWSGNLGHTKGAAVFDAETGFWLIHSLPRFLNNASYAFPSNAHTYGQMGICVSFTYSALPTLAEQLYHTTPFIYSSHLPLQVTQDVPLLQKVLAGAVADSVTSMKQMTSQGGAQFVHFAKTGSFGKDLYHDFVAPQVASPLLVESWLHESSEDKNLFSDCFGHYSVYNAKYIKLPFDVNFENWYDHSKYAVAYTDGGFANPWVCIGDINRQTHQERRGGGTMCIIDYRLHAAFRGVKMSVKVDHEWKEHQWDWPMQHNDGVVKIFNTNEKFEVGLDAQFFTPKEIEVKVVGDTLVVHCCHESRSDRYGEVRREINRTYHLPKDVDAATLKSHLTQNGVLSITAQKKQ</sequence>
<evidence type="ECO:0000256" key="1">
    <source>
        <dbReference type="ARBA" id="ARBA00007527"/>
    </source>
</evidence>
<feature type="chain" id="PRO_5041365138" description="SHSP domain-containing protein" evidence="5">
    <location>
        <begin position="21"/>
        <end position="457"/>
    </location>
</feature>
<comment type="similarity">
    <text evidence="1">Belongs to the DNase II family.</text>
</comment>
<reference evidence="7" key="1">
    <citation type="submission" date="2023-06" db="EMBL/GenBank/DDBJ databases">
        <title>Genomic analysis of the entomopathogenic nematode Steinernema hermaphroditum.</title>
        <authorList>
            <person name="Schwarz E.M."/>
            <person name="Heppert J.K."/>
            <person name="Baniya A."/>
            <person name="Schwartz H.T."/>
            <person name="Tan C.-H."/>
            <person name="Antoshechkin I."/>
            <person name="Sternberg P.W."/>
            <person name="Goodrich-Blair H."/>
            <person name="Dillman A.R."/>
        </authorList>
    </citation>
    <scope>NUCLEOTIDE SEQUENCE</scope>
    <source>
        <strain evidence="7">PS9179</strain>
        <tissue evidence="7">Whole animal</tissue>
    </source>
</reference>
<evidence type="ECO:0000313" key="7">
    <source>
        <dbReference type="EMBL" id="KAK0417038.1"/>
    </source>
</evidence>
<dbReference type="PRINTS" id="PR00299">
    <property type="entry name" value="ACRYSTALLIN"/>
</dbReference>
<dbReference type="CDD" id="cd06526">
    <property type="entry name" value="metazoan_ACD"/>
    <property type="match status" value="1"/>
</dbReference>
<dbReference type="SUPFAM" id="SSF49764">
    <property type="entry name" value="HSP20-like chaperones"/>
    <property type="match status" value="1"/>
</dbReference>
<dbReference type="AlphaFoldDB" id="A0AA39I3A6"/>
<dbReference type="PANTHER" id="PTHR10858">
    <property type="entry name" value="DEOXYRIBONUCLEASE II"/>
    <property type="match status" value="1"/>
</dbReference>
<dbReference type="InterPro" id="IPR008978">
    <property type="entry name" value="HSP20-like_chaperone"/>
</dbReference>